<feature type="region of interest" description="Disordered" evidence="1">
    <location>
        <begin position="16"/>
        <end position="74"/>
    </location>
</feature>
<feature type="compositionally biased region" description="Pro residues" evidence="1">
    <location>
        <begin position="45"/>
        <end position="56"/>
    </location>
</feature>
<dbReference type="Proteomes" id="UP000429607">
    <property type="component" value="Unassembled WGS sequence"/>
</dbReference>
<feature type="compositionally biased region" description="Basic and acidic residues" evidence="1">
    <location>
        <begin position="16"/>
        <end position="32"/>
    </location>
</feature>
<feature type="compositionally biased region" description="Polar residues" evidence="1">
    <location>
        <begin position="303"/>
        <end position="312"/>
    </location>
</feature>
<evidence type="ECO:0000256" key="1">
    <source>
        <dbReference type="SAM" id="MobiDB-lite"/>
    </source>
</evidence>
<evidence type="ECO:0000313" key="2">
    <source>
        <dbReference type="EMBL" id="KAE9045765.1"/>
    </source>
</evidence>
<feature type="compositionally biased region" description="Basic and acidic residues" evidence="1">
    <location>
        <begin position="61"/>
        <end position="74"/>
    </location>
</feature>
<accession>A0A6A3NW91</accession>
<dbReference type="EMBL" id="QXFV01000205">
    <property type="protein sequence ID" value="KAE9045765.1"/>
    <property type="molecule type" value="Genomic_DNA"/>
</dbReference>
<feature type="region of interest" description="Disordered" evidence="1">
    <location>
        <begin position="254"/>
        <end position="330"/>
    </location>
</feature>
<proteinExistence type="predicted"/>
<gene>
    <name evidence="2" type="ORF">PR001_g4832</name>
</gene>
<protein>
    <submittedName>
        <fullName evidence="2">Uncharacterized protein</fullName>
    </submittedName>
</protein>
<organism evidence="2 3">
    <name type="scientific">Phytophthora rubi</name>
    <dbReference type="NCBI Taxonomy" id="129364"/>
    <lineage>
        <taxon>Eukaryota</taxon>
        <taxon>Sar</taxon>
        <taxon>Stramenopiles</taxon>
        <taxon>Oomycota</taxon>
        <taxon>Peronosporomycetes</taxon>
        <taxon>Peronosporales</taxon>
        <taxon>Peronosporaceae</taxon>
        <taxon>Phytophthora</taxon>
    </lineage>
</organism>
<reference evidence="2 3" key="1">
    <citation type="submission" date="2018-09" db="EMBL/GenBank/DDBJ databases">
        <title>Genomic investigation of the strawberry pathogen Phytophthora fragariae indicates pathogenicity is determined by transcriptional variation in three key races.</title>
        <authorList>
            <person name="Adams T.M."/>
            <person name="Armitage A.D."/>
            <person name="Sobczyk M.K."/>
            <person name="Bates H.J."/>
            <person name="Dunwell J.M."/>
            <person name="Nellist C.F."/>
            <person name="Harrison R.J."/>
        </authorList>
    </citation>
    <scope>NUCLEOTIDE SEQUENCE [LARGE SCALE GENOMIC DNA]</scope>
    <source>
        <strain evidence="2 3">SCRP249</strain>
    </source>
</reference>
<sequence>MLGGFELLTLLVEDSHRRLDDRVQRQNARDRSLQVTPPSATTAAPTPPGPPAPSEPSKPSDTSERGGVEPPDDVRSRAFSHAQACWTTNLARATTTQTEKLLGKEVPLLTVVDQKEENARWNSEVTLGFPTFKLDAITYGGERYDSTLGNTSMKYHTWYDTRRVMAFTAMVPSLDMNLRDLFKVDDLKDQMEVPSLLHELKPGQTVEAFVAKSEELRVFRELAEQHTVWCGKNDRRLLTRSDATRRLRQAEQARKQVDSLQSQVTVPRAAQASHVNEGQVRKTGKKKRQGAKVEELAKKKAHQVQQLQQTRSLVRRVHGDYGSRSEAGAG</sequence>
<dbReference type="AlphaFoldDB" id="A0A6A3NW91"/>
<evidence type="ECO:0000313" key="3">
    <source>
        <dbReference type="Proteomes" id="UP000429607"/>
    </source>
</evidence>
<name>A0A6A3NW91_9STRA</name>
<comment type="caution">
    <text evidence="2">The sequence shown here is derived from an EMBL/GenBank/DDBJ whole genome shotgun (WGS) entry which is preliminary data.</text>
</comment>